<dbReference type="SUPFAM" id="SSF75632">
    <property type="entry name" value="Cullin homology domain"/>
    <property type="match status" value="1"/>
</dbReference>
<evidence type="ECO:0000256" key="6">
    <source>
        <dbReference type="SAM" id="MobiDB-lite"/>
    </source>
</evidence>
<dbReference type="SUPFAM" id="SSF74788">
    <property type="entry name" value="Cullin repeat-like"/>
    <property type="match status" value="1"/>
</dbReference>
<sequence>MADVFTLLTLPQTSDAFSKLSAQPHGAASANSTRDTSRSASPPRKIARLDHASDTHSASASSSRAAISELADKRGPVVLRVIGYPIKPTPASAIDADYALVRRSVKVLLTPDDMDGRPALPATYDRISRACRAVVADAGRGEGLYDIVKMELERCVGGIEKKLVNAPEKSVQWLKPFTKSCAWFEGQVSLLQSLLAYLDTLYVAEKINLSRIKPLAYTMFTRTVIKSARVTQAIMDGLADWLEDERTKRHENEMRPYLPQLVRHMRAHNLYADLIELTYLNLTQTFYTKESNELVARGDVPADEFLNQMDKRIKEEEERARAVLVESSIDAVKDTTRSALLTGRLQWLATDAIKALFEKEDHHGLKRMYENFAKVGGLKVLHAAFKAYVQFKVKAIVTDTEHDEEMVERLLKFKAFADGLVANAFVDRESAATPSVPAQPVPSSSSASVSAPPTAPAVPNRDFSYGLIDAFQAGFKARRNKPAEMIAKYMDKAMRRGQKGKRDEDFEAELDRVLALYRFTDDMDVFRTFYQRALAKRLLLGRSASDDFEKAILKKLKEKYDPEFGMSDHMFTDLTLSRELMTGFLEGEERRGDTSRLQKMNVMVLQRSAWPFAARKADIDLPRWMQDDLATYLVYYHQKFQGRKLDWDHSLGTATLKARFKAGEKELSVSLYQAVILLLFNDSDSLSYAEIKEQTRLDDAELQRTLQSLACGKKRVVRKNPLGKDVHKTDTFHFNADFTDPRYQVHVNSIQAKETPEETKRTQNSIEQDRKHALDAAIVRVMKGKKELTYEQLKTATIEAVKRHFVPDVAMIKKRIEGLVEQEYLRRDEEDLNKYFYVA</sequence>
<dbReference type="SMART" id="SM00884">
    <property type="entry name" value="Cullin_Nedd8"/>
    <property type="match status" value="1"/>
</dbReference>
<evidence type="ECO:0000313" key="8">
    <source>
        <dbReference type="EMBL" id="RPD58496.1"/>
    </source>
</evidence>
<dbReference type="InterPro" id="IPR001373">
    <property type="entry name" value="Cullin_N"/>
</dbReference>
<dbReference type="InterPro" id="IPR016159">
    <property type="entry name" value="Cullin_repeat-like_dom_sf"/>
</dbReference>
<dbReference type="PANTHER" id="PTHR11932">
    <property type="entry name" value="CULLIN"/>
    <property type="match status" value="1"/>
</dbReference>
<dbReference type="InterPro" id="IPR045093">
    <property type="entry name" value="Cullin"/>
</dbReference>
<dbReference type="Pfam" id="PF10557">
    <property type="entry name" value="Cullin_Nedd8"/>
    <property type="match status" value="1"/>
</dbReference>
<accession>A0A5C2SAY8</accession>
<dbReference type="InterPro" id="IPR059120">
    <property type="entry name" value="Cullin-like_AB"/>
</dbReference>
<dbReference type="InterPro" id="IPR036317">
    <property type="entry name" value="Cullin_homology_sf"/>
</dbReference>
<dbReference type="InterPro" id="IPR036390">
    <property type="entry name" value="WH_DNA-bd_sf"/>
</dbReference>
<protein>
    <submittedName>
        <fullName evidence="8">Cullin-domain-containing protein</fullName>
    </submittedName>
</protein>
<proteinExistence type="inferred from homology"/>
<evidence type="ECO:0000259" key="7">
    <source>
        <dbReference type="PROSITE" id="PS50069"/>
    </source>
</evidence>
<evidence type="ECO:0000256" key="4">
    <source>
        <dbReference type="PROSITE-ProRule" id="PRU00330"/>
    </source>
</evidence>
<evidence type="ECO:0000256" key="5">
    <source>
        <dbReference type="RuleBase" id="RU003829"/>
    </source>
</evidence>
<dbReference type="Gene3D" id="1.10.10.10">
    <property type="entry name" value="Winged helix-like DNA-binding domain superfamily/Winged helix DNA-binding domain"/>
    <property type="match status" value="1"/>
</dbReference>
<feature type="domain" description="Cullin family profile" evidence="7">
    <location>
        <begin position="481"/>
        <end position="710"/>
    </location>
</feature>
<evidence type="ECO:0000313" key="9">
    <source>
        <dbReference type="Proteomes" id="UP000313359"/>
    </source>
</evidence>
<organism evidence="8 9">
    <name type="scientific">Lentinus tigrinus ALCF2SS1-6</name>
    <dbReference type="NCBI Taxonomy" id="1328759"/>
    <lineage>
        <taxon>Eukaryota</taxon>
        <taxon>Fungi</taxon>
        <taxon>Dikarya</taxon>
        <taxon>Basidiomycota</taxon>
        <taxon>Agaricomycotina</taxon>
        <taxon>Agaricomycetes</taxon>
        <taxon>Polyporales</taxon>
        <taxon>Polyporaceae</taxon>
        <taxon>Lentinus</taxon>
    </lineage>
</organism>
<dbReference type="STRING" id="1328759.A0A5C2SAY8"/>
<dbReference type="PROSITE" id="PS50069">
    <property type="entry name" value="CULLIN_2"/>
    <property type="match status" value="1"/>
</dbReference>
<evidence type="ECO:0000256" key="1">
    <source>
        <dbReference type="ARBA" id="ARBA00006019"/>
    </source>
</evidence>
<evidence type="ECO:0000256" key="3">
    <source>
        <dbReference type="ARBA" id="ARBA00022843"/>
    </source>
</evidence>
<feature type="compositionally biased region" description="Polar residues" evidence="6">
    <location>
        <begin position="29"/>
        <end position="40"/>
    </location>
</feature>
<name>A0A5C2SAY8_9APHY</name>
<dbReference type="AlphaFoldDB" id="A0A5C2SAY8"/>
<keyword evidence="9" id="KW-1185">Reference proteome</keyword>
<dbReference type="Proteomes" id="UP000313359">
    <property type="component" value="Unassembled WGS sequence"/>
</dbReference>
<dbReference type="Gene3D" id="3.30.230.130">
    <property type="entry name" value="Cullin, Chain C, Domain 2"/>
    <property type="match status" value="1"/>
</dbReference>
<dbReference type="Pfam" id="PF00888">
    <property type="entry name" value="Cullin"/>
    <property type="match status" value="1"/>
</dbReference>
<dbReference type="OrthoDB" id="27073at2759"/>
<keyword evidence="3" id="KW-0832">Ubl conjugation</keyword>
<gene>
    <name evidence="8" type="ORF">L227DRAFT_550814</name>
</gene>
<comment type="similarity">
    <text evidence="1 4 5">Belongs to the cullin family.</text>
</comment>
<keyword evidence="2" id="KW-1017">Isopeptide bond</keyword>
<dbReference type="Pfam" id="PF26557">
    <property type="entry name" value="Cullin_AB"/>
    <property type="match status" value="1"/>
</dbReference>
<dbReference type="GO" id="GO:0031625">
    <property type="term" value="F:ubiquitin protein ligase binding"/>
    <property type="evidence" value="ECO:0007669"/>
    <property type="project" value="InterPro"/>
</dbReference>
<dbReference type="SMART" id="SM00182">
    <property type="entry name" value="CULLIN"/>
    <property type="match status" value="1"/>
</dbReference>
<feature type="region of interest" description="Disordered" evidence="6">
    <location>
        <begin position="434"/>
        <end position="455"/>
    </location>
</feature>
<feature type="compositionally biased region" description="Low complexity" evidence="6">
    <location>
        <begin position="434"/>
        <end position="452"/>
    </location>
</feature>
<dbReference type="InterPro" id="IPR016158">
    <property type="entry name" value="Cullin_homology"/>
</dbReference>
<dbReference type="InterPro" id="IPR036388">
    <property type="entry name" value="WH-like_DNA-bd_sf"/>
</dbReference>
<dbReference type="Gene3D" id="1.20.1310.10">
    <property type="entry name" value="Cullin Repeats"/>
    <property type="match status" value="4"/>
</dbReference>
<feature type="compositionally biased region" description="Low complexity" evidence="6">
    <location>
        <begin position="55"/>
        <end position="64"/>
    </location>
</feature>
<feature type="region of interest" description="Disordered" evidence="6">
    <location>
        <begin position="19"/>
        <end position="64"/>
    </location>
</feature>
<evidence type="ECO:0000256" key="2">
    <source>
        <dbReference type="ARBA" id="ARBA00022499"/>
    </source>
</evidence>
<dbReference type="FunFam" id="1.10.10.10:FF:000014">
    <property type="entry name" value="Cullin 1"/>
    <property type="match status" value="1"/>
</dbReference>
<dbReference type="SUPFAM" id="SSF46785">
    <property type="entry name" value="Winged helix' DNA-binding domain"/>
    <property type="match status" value="1"/>
</dbReference>
<dbReference type="GO" id="GO:0006511">
    <property type="term" value="P:ubiquitin-dependent protein catabolic process"/>
    <property type="evidence" value="ECO:0007669"/>
    <property type="project" value="InterPro"/>
</dbReference>
<dbReference type="InterPro" id="IPR019559">
    <property type="entry name" value="Cullin_neddylation_domain"/>
</dbReference>
<dbReference type="EMBL" id="ML122275">
    <property type="protein sequence ID" value="RPD58496.1"/>
    <property type="molecule type" value="Genomic_DNA"/>
</dbReference>
<reference evidence="8" key="1">
    <citation type="journal article" date="2018" name="Genome Biol. Evol.">
        <title>Genomics and development of Lentinus tigrinus, a white-rot wood-decaying mushroom with dimorphic fruiting bodies.</title>
        <authorList>
            <person name="Wu B."/>
            <person name="Xu Z."/>
            <person name="Knudson A."/>
            <person name="Carlson A."/>
            <person name="Chen N."/>
            <person name="Kovaka S."/>
            <person name="LaButti K."/>
            <person name="Lipzen A."/>
            <person name="Pennachio C."/>
            <person name="Riley R."/>
            <person name="Schakwitz W."/>
            <person name="Umezawa K."/>
            <person name="Ohm R.A."/>
            <person name="Grigoriev I.V."/>
            <person name="Nagy L.G."/>
            <person name="Gibbons J."/>
            <person name="Hibbett D."/>
        </authorList>
    </citation>
    <scope>NUCLEOTIDE SEQUENCE [LARGE SCALE GENOMIC DNA]</scope>
    <source>
        <strain evidence="8">ALCF2SS1-6</strain>
    </source>
</reference>